<dbReference type="SUPFAM" id="SSF69754">
    <property type="entry name" value="Ribosome binding protein Y (YfiA homologue)"/>
    <property type="match status" value="1"/>
</dbReference>
<dbReference type="GO" id="GO:0045900">
    <property type="term" value="P:negative regulation of translational elongation"/>
    <property type="evidence" value="ECO:0007669"/>
    <property type="project" value="TreeGrafter"/>
</dbReference>
<dbReference type="PANTHER" id="PTHR33231:SF1">
    <property type="entry name" value="30S RIBOSOMAL PROTEIN"/>
    <property type="match status" value="1"/>
</dbReference>
<dbReference type="InterPro" id="IPR003489">
    <property type="entry name" value="RHF/RaiA"/>
</dbReference>
<gene>
    <name evidence="2" type="ORF">A2717_03210</name>
</gene>
<dbReference type="EMBL" id="MFEH01000005">
    <property type="protein sequence ID" value="OGE73620.1"/>
    <property type="molecule type" value="Genomic_DNA"/>
</dbReference>
<dbReference type="AlphaFoldDB" id="A0A1F5N860"/>
<dbReference type="STRING" id="1817821.A2717_03210"/>
<dbReference type="Proteomes" id="UP000177610">
    <property type="component" value="Unassembled WGS sequence"/>
</dbReference>
<comment type="caution">
    <text evidence="2">The sequence shown here is derived from an EMBL/GenBank/DDBJ whole genome shotgun (WGS) entry which is preliminary data.</text>
</comment>
<dbReference type="CDD" id="cd00552">
    <property type="entry name" value="RaiA"/>
    <property type="match status" value="1"/>
</dbReference>
<name>A0A1F5N860_9BACT</name>
<dbReference type="PANTHER" id="PTHR33231">
    <property type="entry name" value="30S RIBOSOMAL PROTEIN"/>
    <property type="match status" value="1"/>
</dbReference>
<dbReference type="Pfam" id="PF02482">
    <property type="entry name" value="Ribosomal_S30AE"/>
    <property type="match status" value="1"/>
</dbReference>
<keyword evidence="1" id="KW-0810">Translation regulation</keyword>
<protein>
    <submittedName>
        <fullName evidence="2">Ribosomal subunit interface protein</fullName>
    </submittedName>
</protein>
<dbReference type="GO" id="GO:0043024">
    <property type="term" value="F:ribosomal small subunit binding"/>
    <property type="evidence" value="ECO:0007669"/>
    <property type="project" value="TreeGrafter"/>
</dbReference>
<evidence type="ECO:0000313" key="3">
    <source>
        <dbReference type="Proteomes" id="UP000177610"/>
    </source>
</evidence>
<evidence type="ECO:0000256" key="1">
    <source>
        <dbReference type="ARBA" id="ARBA00022845"/>
    </source>
</evidence>
<evidence type="ECO:0000313" key="2">
    <source>
        <dbReference type="EMBL" id="OGE73620.1"/>
    </source>
</evidence>
<dbReference type="InterPro" id="IPR036567">
    <property type="entry name" value="RHF-like"/>
</dbReference>
<dbReference type="GO" id="GO:0022627">
    <property type="term" value="C:cytosolic small ribosomal subunit"/>
    <property type="evidence" value="ECO:0007669"/>
    <property type="project" value="TreeGrafter"/>
</dbReference>
<organism evidence="2 3">
    <name type="scientific">Candidatus Doudnabacteria bacterium RIFCSPHIGHO2_01_FULL_41_86</name>
    <dbReference type="NCBI Taxonomy" id="1817821"/>
    <lineage>
        <taxon>Bacteria</taxon>
        <taxon>Candidatus Doudnaibacteriota</taxon>
    </lineage>
</organism>
<dbReference type="InterPro" id="IPR050574">
    <property type="entry name" value="HPF/YfiA_ribosome-assoc"/>
</dbReference>
<accession>A0A1F5N860</accession>
<proteinExistence type="predicted"/>
<dbReference type="Gene3D" id="3.30.160.100">
    <property type="entry name" value="Ribosome hibernation promotion factor-like"/>
    <property type="match status" value="1"/>
</dbReference>
<sequence>MSLTPSVKQYVNEKIGNLGKFIVATDAKVELERDKHHKSGQVFRAEVMLIVGGKVMRGETRAEDVYAAIDLVIPKIKDQIGKFKDKKQTLTRRGARSAKRKN</sequence>
<dbReference type="NCBIfam" id="TIGR00741">
    <property type="entry name" value="yfiA"/>
    <property type="match status" value="1"/>
</dbReference>
<reference evidence="2 3" key="1">
    <citation type="journal article" date="2016" name="Nat. Commun.">
        <title>Thousands of microbial genomes shed light on interconnected biogeochemical processes in an aquifer system.</title>
        <authorList>
            <person name="Anantharaman K."/>
            <person name="Brown C.T."/>
            <person name="Hug L.A."/>
            <person name="Sharon I."/>
            <person name="Castelle C.J."/>
            <person name="Probst A.J."/>
            <person name="Thomas B.C."/>
            <person name="Singh A."/>
            <person name="Wilkins M.J."/>
            <person name="Karaoz U."/>
            <person name="Brodie E.L."/>
            <person name="Williams K.H."/>
            <person name="Hubbard S.S."/>
            <person name="Banfield J.F."/>
        </authorList>
    </citation>
    <scope>NUCLEOTIDE SEQUENCE [LARGE SCALE GENOMIC DNA]</scope>
</reference>